<keyword evidence="9" id="KW-1185">Reference proteome</keyword>
<sequence>MGSSLTPDLKRILRDAGCVFVRQGKGDHEIWYSPKTNRNFPVDSKILSRNTANAVLKQAGLPKQF</sequence>
<dbReference type="OrthoDB" id="9811409at2"/>
<evidence type="ECO:0000256" key="4">
    <source>
        <dbReference type="ARBA" id="ARBA00022759"/>
    </source>
</evidence>
<comment type="similarity">
    <text evidence="1">Belongs to the HicA mRNA interferase family.</text>
</comment>
<dbReference type="InterPro" id="IPR038570">
    <property type="entry name" value="HicA_sf"/>
</dbReference>
<dbReference type="GO" id="GO:0004519">
    <property type="term" value="F:endonuclease activity"/>
    <property type="evidence" value="ECO:0007669"/>
    <property type="project" value="UniProtKB-KW"/>
</dbReference>
<dbReference type="STRING" id="396588.Tgr7_1810"/>
<organism evidence="8 9">
    <name type="scientific">Thioalkalivibrio sulfidiphilus (strain HL-EbGR7)</name>
    <dbReference type="NCBI Taxonomy" id="396588"/>
    <lineage>
        <taxon>Bacteria</taxon>
        <taxon>Pseudomonadati</taxon>
        <taxon>Pseudomonadota</taxon>
        <taxon>Gammaproteobacteria</taxon>
        <taxon>Chromatiales</taxon>
        <taxon>Ectothiorhodospiraceae</taxon>
        <taxon>Thioalkalivibrio</taxon>
    </lineage>
</organism>
<keyword evidence="7" id="KW-0346">Stress response</keyword>
<evidence type="ECO:0000256" key="2">
    <source>
        <dbReference type="ARBA" id="ARBA00022649"/>
    </source>
</evidence>
<dbReference type="KEGG" id="tgr:Tgr7_1810"/>
<protein>
    <submittedName>
        <fullName evidence="8">YcfA family protein</fullName>
    </submittedName>
</protein>
<dbReference type="RefSeq" id="WP_012638374.1">
    <property type="nucleotide sequence ID" value="NC_011901.1"/>
</dbReference>
<evidence type="ECO:0000256" key="5">
    <source>
        <dbReference type="ARBA" id="ARBA00022801"/>
    </source>
</evidence>
<keyword evidence="4" id="KW-0255">Endonuclease</keyword>
<dbReference type="HOGENOM" id="CLU_164851_7_1_6"/>
<evidence type="ECO:0000256" key="3">
    <source>
        <dbReference type="ARBA" id="ARBA00022722"/>
    </source>
</evidence>
<keyword evidence="5" id="KW-0378">Hydrolase</keyword>
<keyword evidence="6" id="KW-0694">RNA-binding</keyword>
<dbReference type="Proteomes" id="UP000002383">
    <property type="component" value="Chromosome"/>
</dbReference>
<dbReference type="InterPro" id="IPR012933">
    <property type="entry name" value="HicA_mRNA_interferase"/>
</dbReference>
<dbReference type="SUPFAM" id="SSF54786">
    <property type="entry name" value="YcfA/nrd intein domain"/>
    <property type="match status" value="1"/>
</dbReference>
<gene>
    <name evidence="8" type="ordered locus">Tgr7_1810</name>
</gene>
<keyword evidence="3" id="KW-0540">Nuclease</keyword>
<dbReference type="GO" id="GO:0003729">
    <property type="term" value="F:mRNA binding"/>
    <property type="evidence" value="ECO:0007669"/>
    <property type="project" value="InterPro"/>
</dbReference>
<dbReference type="eggNOG" id="ENOG5032YHK">
    <property type="taxonomic scope" value="Bacteria"/>
</dbReference>
<keyword evidence="2" id="KW-1277">Toxin-antitoxin system</keyword>
<dbReference type="EMBL" id="CP001339">
    <property type="protein sequence ID" value="ACL72892.1"/>
    <property type="molecule type" value="Genomic_DNA"/>
</dbReference>
<evidence type="ECO:0000256" key="7">
    <source>
        <dbReference type="ARBA" id="ARBA00023016"/>
    </source>
</evidence>
<proteinExistence type="inferred from homology"/>
<dbReference type="GO" id="GO:0016787">
    <property type="term" value="F:hydrolase activity"/>
    <property type="evidence" value="ECO:0007669"/>
    <property type="project" value="UniProtKB-KW"/>
</dbReference>
<name>B8GSI8_THISH</name>
<evidence type="ECO:0000313" key="9">
    <source>
        <dbReference type="Proteomes" id="UP000002383"/>
    </source>
</evidence>
<dbReference type="Pfam" id="PF07927">
    <property type="entry name" value="HicA_toxin"/>
    <property type="match status" value="1"/>
</dbReference>
<evidence type="ECO:0000313" key="8">
    <source>
        <dbReference type="EMBL" id="ACL72892.1"/>
    </source>
</evidence>
<dbReference type="Gene3D" id="3.30.920.30">
    <property type="entry name" value="Hypothetical protein"/>
    <property type="match status" value="1"/>
</dbReference>
<dbReference type="AlphaFoldDB" id="B8GSI8"/>
<evidence type="ECO:0000256" key="6">
    <source>
        <dbReference type="ARBA" id="ARBA00022884"/>
    </source>
</evidence>
<evidence type="ECO:0000256" key="1">
    <source>
        <dbReference type="ARBA" id="ARBA00006620"/>
    </source>
</evidence>
<reference evidence="8 9" key="1">
    <citation type="journal article" date="2011" name="Stand. Genomic Sci.">
        <title>Complete genome sequence of 'Thioalkalivibrio sulfidophilus' HL-EbGr7.</title>
        <authorList>
            <person name="Muyzer G."/>
            <person name="Sorokin D.Y."/>
            <person name="Mavromatis K."/>
            <person name="Lapidus A."/>
            <person name="Clum A."/>
            <person name="Ivanova N."/>
            <person name="Pati A."/>
            <person name="d'Haeseleer P."/>
            <person name="Woyke T."/>
            <person name="Kyrpides N.C."/>
        </authorList>
    </citation>
    <scope>NUCLEOTIDE SEQUENCE [LARGE SCALE GENOMIC DNA]</scope>
    <source>
        <strain evidence="8 9">HL-EbGR7</strain>
    </source>
</reference>
<accession>B8GSI8</accession>